<dbReference type="CDD" id="cd01185">
    <property type="entry name" value="INTN1_C_like"/>
    <property type="match status" value="1"/>
</dbReference>
<evidence type="ECO:0000256" key="3">
    <source>
        <dbReference type="ARBA" id="ARBA00023172"/>
    </source>
</evidence>
<dbReference type="Proteomes" id="UP000764045">
    <property type="component" value="Unassembled WGS sequence"/>
</dbReference>
<reference evidence="5 6" key="1">
    <citation type="journal article" date="2021" name="Sci. Rep.">
        <title>The distribution of antibiotic resistance genes in chicken gut microbiota commensals.</title>
        <authorList>
            <person name="Juricova H."/>
            <person name="Matiasovicova J."/>
            <person name="Kubasova T."/>
            <person name="Cejkova D."/>
            <person name="Rychlik I."/>
        </authorList>
    </citation>
    <scope>NUCLEOTIDE SEQUENCE [LARGE SCALE GENOMIC DNA]</scope>
    <source>
        <strain evidence="5 6">An819</strain>
    </source>
</reference>
<keyword evidence="6" id="KW-1185">Reference proteome</keyword>
<keyword evidence="2" id="KW-0238">DNA-binding</keyword>
<keyword evidence="3" id="KW-0233">DNA recombination</keyword>
<dbReference type="InterPro" id="IPR002104">
    <property type="entry name" value="Integrase_catalytic"/>
</dbReference>
<gene>
    <name evidence="5" type="ORF">H6B30_07425</name>
</gene>
<dbReference type="GO" id="GO:0006310">
    <property type="term" value="P:DNA recombination"/>
    <property type="evidence" value="ECO:0007669"/>
    <property type="project" value="UniProtKB-KW"/>
</dbReference>
<dbReference type="Gene3D" id="1.10.443.10">
    <property type="entry name" value="Intergrase catalytic core"/>
    <property type="match status" value="1"/>
</dbReference>
<feature type="domain" description="Tyr recombinase" evidence="4">
    <location>
        <begin position="214"/>
        <end position="387"/>
    </location>
</feature>
<evidence type="ECO:0000313" key="5">
    <source>
        <dbReference type="EMBL" id="MBM6661579.1"/>
    </source>
</evidence>
<dbReference type="GO" id="GO:0015074">
    <property type="term" value="P:DNA integration"/>
    <property type="evidence" value="ECO:0007669"/>
    <property type="project" value="InterPro"/>
</dbReference>
<dbReference type="Gene3D" id="1.10.150.130">
    <property type="match status" value="1"/>
</dbReference>
<dbReference type="PROSITE" id="PS51898">
    <property type="entry name" value="TYR_RECOMBINASE"/>
    <property type="match status" value="1"/>
</dbReference>
<protein>
    <submittedName>
        <fullName evidence="5">Site-specific integrase</fullName>
    </submittedName>
</protein>
<dbReference type="Pfam" id="PF00589">
    <property type="entry name" value="Phage_integrase"/>
    <property type="match status" value="1"/>
</dbReference>
<dbReference type="PANTHER" id="PTHR30349">
    <property type="entry name" value="PHAGE INTEGRASE-RELATED"/>
    <property type="match status" value="1"/>
</dbReference>
<dbReference type="RefSeq" id="WP_204434980.1">
    <property type="nucleotide sequence ID" value="NZ_JACJJL010000010.1"/>
</dbReference>
<dbReference type="SUPFAM" id="SSF56349">
    <property type="entry name" value="DNA breaking-rejoining enzymes"/>
    <property type="match status" value="1"/>
</dbReference>
<evidence type="ECO:0000313" key="6">
    <source>
        <dbReference type="Proteomes" id="UP000764045"/>
    </source>
</evidence>
<proteinExistence type="inferred from homology"/>
<evidence type="ECO:0000256" key="1">
    <source>
        <dbReference type="ARBA" id="ARBA00008857"/>
    </source>
</evidence>
<evidence type="ECO:0000256" key="2">
    <source>
        <dbReference type="ARBA" id="ARBA00023125"/>
    </source>
</evidence>
<dbReference type="EMBL" id="JACJJL010000010">
    <property type="protein sequence ID" value="MBM6661579.1"/>
    <property type="molecule type" value="Genomic_DNA"/>
</dbReference>
<dbReference type="PANTHER" id="PTHR30349:SF64">
    <property type="entry name" value="PROPHAGE INTEGRASE INTD-RELATED"/>
    <property type="match status" value="1"/>
</dbReference>
<comment type="caution">
    <text evidence="5">The sequence shown here is derived from an EMBL/GenBank/DDBJ whole genome shotgun (WGS) entry which is preliminary data.</text>
</comment>
<dbReference type="InterPro" id="IPR035386">
    <property type="entry name" value="Arm-DNA-bind_5"/>
</dbReference>
<dbReference type="Pfam" id="PF17293">
    <property type="entry name" value="Arm-DNA-bind_5"/>
    <property type="match status" value="1"/>
</dbReference>
<dbReference type="InterPro" id="IPR010998">
    <property type="entry name" value="Integrase_recombinase_N"/>
</dbReference>
<sequence length="402" mass="46153">MRSTFKILPYINKKRIKPDGTCAVLCRVSIDGKNILITTGITCRPEDWDSKKGGIRTARENNRLAEFRQNLERTYDRLLKEQGAVSAELLKNAVTGVARIPQTLLQGGEAERERLKIRSEEIHSTSTYRQSKTTQLNLQQFLQSRGMEDIAFADITEEFGHSFKLFLKKDLGYATTHVNHCLCWLNRLIYIAVDEGVLRCNPLEDVPYEKKDPPKMRHISRGELRRIMATPMEDEKVELARRMFIFSSFTGLAYADLRNLYPCHIGKTAEGRPYIRKQREKTNVEAFIPLHPVAQRILSLYNTEDYSRPVFPLPIRDIHWFEVHALGVMMGIEQNLSHHCARHTFGTLLLSEGISIESAAKMMGHANINSTQVYAQVTDGKISKDMDQLMERRNSRKEAETN</sequence>
<dbReference type="InterPro" id="IPR025269">
    <property type="entry name" value="SAM-like_dom"/>
</dbReference>
<name>A0A938WLU5_9BACT</name>
<dbReference type="AlphaFoldDB" id="A0A938WLU5"/>
<dbReference type="Pfam" id="PF13102">
    <property type="entry name" value="Phage_int_SAM_5"/>
    <property type="match status" value="1"/>
</dbReference>
<accession>A0A938WLU5</accession>
<comment type="similarity">
    <text evidence="1">Belongs to the 'phage' integrase family.</text>
</comment>
<evidence type="ECO:0000259" key="4">
    <source>
        <dbReference type="PROSITE" id="PS51898"/>
    </source>
</evidence>
<dbReference type="InterPro" id="IPR013762">
    <property type="entry name" value="Integrase-like_cat_sf"/>
</dbReference>
<dbReference type="InterPro" id="IPR050090">
    <property type="entry name" value="Tyrosine_recombinase_XerCD"/>
</dbReference>
<organism evidence="5 6">
    <name type="scientific">Marseilla massiliensis</name>
    <dbReference type="NCBI Taxonomy" id="1841864"/>
    <lineage>
        <taxon>Bacteria</taxon>
        <taxon>Pseudomonadati</taxon>
        <taxon>Bacteroidota</taxon>
        <taxon>Bacteroidia</taxon>
        <taxon>Bacteroidales</taxon>
        <taxon>Prevotellaceae</taxon>
        <taxon>Marseilla</taxon>
    </lineage>
</organism>
<dbReference type="InterPro" id="IPR011010">
    <property type="entry name" value="DNA_brk_join_enz"/>
</dbReference>
<dbReference type="GO" id="GO:0003677">
    <property type="term" value="F:DNA binding"/>
    <property type="evidence" value="ECO:0007669"/>
    <property type="project" value="UniProtKB-KW"/>
</dbReference>